<reference evidence="2 7" key="3">
    <citation type="submission" date="2018-11" db="EMBL/GenBank/DDBJ databases">
        <title>Proposal to divide the Flavobacteriaceae and reorganize its genera based on Amino Acid Identity values calculated from whole genome sequences.</title>
        <authorList>
            <person name="Nicholson A.C."/>
            <person name="Gulvik C.A."/>
            <person name="Whitney A.M."/>
            <person name="Humrighouse B.W."/>
            <person name="Bell M."/>
            <person name="Holmes B."/>
            <person name="Steigerwalt A."/>
            <person name="Villarma A."/>
            <person name="Sheth M."/>
            <person name="Batra D."/>
            <person name="Pryor J."/>
            <person name="Bernardet J.-F."/>
            <person name="Hugo C."/>
            <person name="Kampfer P."/>
            <person name="Newman J."/>
            <person name="Mcquiston J.R."/>
        </authorList>
    </citation>
    <scope>NUCLEOTIDE SEQUENCE [LARGE SCALE GENOMIC DNA]</scope>
    <source>
        <strain evidence="2 7">G0211</strain>
    </source>
</reference>
<dbReference type="InterPro" id="IPR058074">
    <property type="entry name" value="Bacteriocin-like"/>
</dbReference>
<dbReference type="OrthoDB" id="1271605at2"/>
<proteinExistence type="predicted"/>
<dbReference type="Proteomes" id="UP000185725">
    <property type="component" value="Unassembled WGS sequence"/>
</dbReference>
<evidence type="ECO:0000313" key="4">
    <source>
        <dbReference type="EMBL" id="SUY53624.1"/>
    </source>
</evidence>
<evidence type="ECO:0000313" key="6">
    <source>
        <dbReference type="Proteomes" id="UP000255231"/>
    </source>
</evidence>
<gene>
    <name evidence="2" type="ORF">EG340_16100</name>
    <name evidence="4" type="ORF">NCTC13560_03554</name>
    <name evidence="3" type="ORF">SAMN05421682_10722</name>
</gene>
<dbReference type="Proteomes" id="UP000255231">
    <property type="component" value="Unassembled WGS sequence"/>
</dbReference>
<feature type="region of interest" description="Disordered" evidence="1">
    <location>
        <begin position="1"/>
        <end position="20"/>
    </location>
</feature>
<dbReference type="RefSeq" id="WP_076560969.1">
    <property type="nucleotide sequence ID" value="NZ_CP033928.1"/>
</dbReference>
<evidence type="ECO:0000313" key="5">
    <source>
        <dbReference type="Proteomes" id="UP000185725"/>
    </source>
</evidence>
<evidence type="ECO:0000313" key="2">
    <source>
        <dbReference type="EMBL" id="AZA62453.1"/>
    </source>
</evidence>
<accession>A0A381JSU5</accession>
<dbReference type="NCBIfam" id="NF047798">
    <property type="entry name" value="leader_Chryseo"/>
    <property type="match status" value="1"/>
</dbReference>
<dbReference type="Proteomes" id="UP000269076">
    <property type="component" value="Chromosome"/>
</dbReference>
<dbReference type="AlphaFoldDB" id="A0A381JSU5"/>
<dbReference type="EMBL" id="UFVS01000002">
    <property type="protein sequence ID" value="SUY53624.1"/>
    <property type="molecule type" value="Genomic_DNA"/>
</dbReference>
<evidence type="ECO:0008006" key="8">
    <source>
        <dbReference type="Google" id="ProtNLM"/>
    </source>
</evidence>
<dbReference type="KEGG" id="cil:EG358_17885"/>
<dbReference type="GeneID" id="303675573"/>
<dbReference type="EMBL" id="FTMF01000007">
    <property type="protein sequence ID" value="SIQ64928.1"/>
    <property type="molecule type" value="Genomic_DNA"/>
</dbReference>
<protein>
    <recommendedName>
        <fullName evidence="8">Bacteriocin</fullName>
    </recommendedName>
</protein>
<reference evidence="4 6" key="2">
    <citation type="submission" date="2018-06" db="EMBL/GenBank/DDBJ databases">
        <authorList>
            <consortium name="Pathogen Informatics"/>
            <person name="Doyle S."/>
        </authorList>
    </citation>
    <scope>NUCLEOTIDE SEQUENCE [LARGE SCALE GENOMIC DNA]</scope>
    <source>
        <strain evidence="4 6">NCTC13560</strain>
    </source>
</reference>
<evidence type="ECO:0000313" key="3">
    <source>
        <dbReference type="EMBL" id="SIQ64928.1"/>
    </source>
</evidence>
<name>A0A381JSU5_9FLAO</name>
<keyword evidence="5" id="KW-1185">Reference proteome</keyword>
<evidence type="ECO:0000313" key="7">
    <source>
        <dbReference type="Proteomes" id="UP000269076"/>
    </source>
</evidence>
<evidence type="ECO:0000256" key="1">
    <source>
        <dbReference type="SAM" id="MobiDB-lite"/>
    </source>
</evidence>
<organism evidence="4 6">
    <name type="scientific">Chryseobacterium indoltheticum</name>
    <dbReference type="NCBI Taxonomy" id="254"/>
    <lineage>
        <taxon>Bacteria</taxon>
        <taxon>Pseudomonadati</taxon>
        <taxon>Bacteroidota</taxon>
        <taxon>Flavobacteriia</taxon>
        <taxon>Flavobacteriales</taxon>
        <taxon>Weeksellaceae</taxon>
        <taxon>Chryseobacterium group</taxon>
        <taxon>Chryseobacterium</taxon>
    </lineage>
</organism>
<sequence length="67" mass="6909">MKNLKKLNRGSLKSINGGAGPCNANCPPGPYGPGPDFPSSCEAYNALPKCCQSKVLVHMDCVDGGLS</sequence>
<dbReference type="EMBL" id="CP033928">
    <property type="protein sequence ID" value="AZA62453.1"/>
    <property type="molecule type" value="Genomic_DNA"/>
</dbReference>
<reference evidence="3 5" key="1">
    <citation type="submission" date="2017-01" db="EMBL/GenBank/DDBJ databases">
        <authorList>
            <person name="Varghese N."/>
            <person name="Submissions S."/>
        </authorList>
    </citation>
    <scope>NUCLEOTIDE SEQUENCE [LARGE SCALE GENOMIC DNA]</scope>
    <source>
        <strain evidence="3 5">ATCC 27950</strain>
    </source>
</reference>